<sequence>MPKNRSLKKPSHVPELATPVVKLESSSKLKKPSNEIDEIFSGKKRKKSEVRKTENANADETEKPKLTNKNKKSKGAKEGGFADSPVGSRKRTGDGLIIYTEDELGISKADAGGTPLCPFDCDCCF</sequence>
<comment type="caution">
    <text evidence="2">The sequence shown here is derived from an EMBL/GenBank/DDBJ whole genome shotgun (WGS) entry which is preliminary data.</text>
</comment>
<protein>
    <submittedName>
        <fullName evidence="2">DUF1764 domain-containing protein</fullName>
    </submittedName>
</protein>
<evidence type="ECO:0000313" key="3">
    <source>
        <dbReference type="Proteomes" id="UP000187406"/>
    </source>
</evidence>
<reference evidence="3" key="1">
    <citation type="submission" date="2016-04" db="EMBL/GenBank/DDBJ databases">
        <title>Cephalotus genome sequencing.</title>
        <authorList>
            <person name="Fukushima K."/>
            <person name="Hasebe M."/>
            <person name="Fang X."/>
        </authorList>
    </citation>
    <scope>NUCLEOTIDE SEQUENCE [LARGE SCALE GENOMIC DNA]</scope>
    <source>
        <strain evidence="3">cv. St1</strain>
    </source>
</reference>
<organism evidence="2 3">
    <name type="scientific">Cephalotus follicularis</name>
    <name type="common">Albany pitcher plant</name>
    <dbReference type="NCBI Taxonomy" id="3775"/>
    <lineage>
        <taxon>Eukaryota</taxon>
        <taxon>Viridiplantae</taxon>
        <taxon>Streptophyta</taxon>
        <taxon>Embryophyta</taxon>
        <taxon>Tracheophyta</taxon>
        <taxon>Spermatophyta</taxon>
        <taxon>Magnoliopsida</taxon>
        <taxon>eudicotyledons</taxon>
        <taxon>Gunneridae</taxon>
        <taxon>Pentapetalae</taxon>
        <taxon>rosids</taxon>
        <taxon>fabids</taxon>
        <taxon>Oxalidales</taxon>
        <taxon>Cephalotaceae</taxon>
        <taxon>Cephalotus</taxon>
    </lineage>
</organism>
<dbReference type="InParanoid" id="A0A1Q3B091"/>
<proteinExistence type="predicted"/>
<name>A0A1Q3B091_CEPFO</name>
<evidence type="ECO:0000313" key="2">
    <source>
        <dbReference type="EMBL" id="GAV61388.1"/>
    </source>
</evidence>
<accession>A0A1Q3B091</accession>
<dbReference type="Proteomes" id="UP000187406">
    <property type="component" value="Unassembled WGS sequence"/>
</dbReference>
<dbReference type="Pfam" id="PF08576">
    <property type="entry name" value="DUF1764"/>
    <property type="match status" value="1"/>
</dbReference>
<feature type="compositionally biased region" description="Basic residues" evidence="1">
    <location>
        <begin position="1"/>
        <end position="11"/>
    </location>
</feature>
<keyword evidence="3" id="KW-1185">Reference proteome</keyword>
<dbReference type="EMBL" id="BDDD01000199">
    <property type="protein sequence ID" value="GAV61388.1"/>
    <property type="molecule type" value="Genomic_DNA"/>
</dbReference>
<evidence type="ECO:0000256" key="1">
    <source>
        <dbReference type="SAM" id="MobiDB-lite"/>
    </source>
</evidence>
<gene>
    <name evidence="2" type="ORF">CFOL_v3_04915</name>
</gene>
<dbReference type="PANTHER" id="PTHR34066:SF1">
    <property type="entry name" value="DUF1764 FAMILY PROTEIN"/>
    <property type="match status" value="1"/>
</dbReference>
<dbReference type="InterPro" id="IPR013885">
    <property type="entry name" value="DUF1764_euk"/>
</dbReference>
<dbReference type="OrthoDB" id="20835at2759"/>
<dbReference type="PANTHER" id="PTHR34066">
    <property type="entry name" value="GROWTH FACTOR 2"/>
    <property type="match status" value="1"/>
</dbReference>
<dbReference type="AlphaFoldDB" id="A0A1Q3B091"/>
<feature type="region of interest" description="Disordered" evidence="1">
    <location>
        <begin position="1"/>
        <end position="94"/>
    </location>
</feature>
<feature type="compositionally biased region" description="Basic and acidic residues" evidence="1">
    <location>
        <begin position="50"/>
        <end position="65"/>
    </location>
</feature>